<keyword evidence="3" id="KW-1185">Reference proteome</keyword>
<comment type="caution">
    <text evidence="2">The sequence shown here is derived from an EMBL/GenBank/DDBJ whole genome shotgun (WGS) entry which is preliminary data.</text>
</comment>
<proteinExistence type="predicted"/>
<dbReference type="Proteomes" id="UP001606300">
    <property type="component" value="Unassembled WGS sequence"/>
</dbReference>
<gene>
    <name evidence="2" type="ORF">ACG02S_21860</name>
</gene>
<accession>A0ABW7ESR0</accession>
<dbReference type="EMBL" id="JBIGHY010000010">
    <property type="protein sequence ID" value="MFG6416546.1"/>
    <property type="molecule type" value="Genomic_DNA"/>
</dbReference>
<feature type="compositionally biased region" description="Low complexity" evidence="1">
    <location>
        <begin position="88"/>
        <end position="102"/>
    </location>
</feature>
<dbReference type="RefSeq" id="WP_394472613.1">
    <property type="nucleotide sequence ID" value="NZ_JBIGHY010000010.1"/>
</dbReference>
<evidence type="ECO:0000313" key="3">
    <source>
        <dbReference type="Proteomes" id="UP001606300"/>
    </source>
</evidence>
<organism evidence="2 3">
    <name type="scientific">Pelomonas dachongensis</name>
    <dbReference type="NCBI Taxonomy" id="3299029"/>
    <lineage>
        <taxon>Bacteria</taxon>
        <taxon>Pseudomonadati</taxon>
        <taxon>Pseudomonadota</taxon>
        <taxon>Betaproteobacteria</taxon>
        <taxon>Burkholderiales</taxon>
        <taxon>Sphaerotilaceae</taxon>
        <taxon>Roseateles</taxon>
    </lineage>
</organism>
<evidence type="ECO:0000313" key="2">
    <source>
        <dbReference type="EMBL" id="MFG6416546.1"/>
    </source>
</evidence>
<feature type="region of interest" description="Disordered" evidence="1">
    <location>
        <begin position="53"/>
        <end position="102"/>
    </location>
</feature>
<protein>
    <submittedName>
        <fullName evidence="2">Uncharacterized protein</fullName>
    </submittedName>
</protein>
<evidence type="ECO:0000256" key="1">
    <source>
        <dbReference type="SAM" id="MobiDB-lite"/>
    </source>
</evidence>
<sequence>MRLRRSRAAGMALVLAVHGLAIWLVWRALADREPAAPSWRTVVRLLPLPVPLQPAAEKPAPPAARRVDARPAAAAPAPVPVSSGELTAGAGDAPAAPGVGAAPAGPPAVAPLVLVPSREVLRGALANPATQDPRSNSPRPTAQERMAMAIDNQLCVREERLPDGSVRRWMGRLQRAVSNIEARTGHRGIDVSVCE</sequence>
<name>A0ABW7ESR0_9BURK</name>
<reference evidence="2 3" key="1">
    <citation type="submission" date="2024-09" db="EMBL/GenBank/DDBJ databases">
        <title>Novel species of the genus Pelomonas and Roseateles isolated from streams.</title>
        <authorList>
            <person name="Lu H."/>
        </authorList>
    </citation>
    <scope>NUCLEOTIDE SEQUENCE [LARGE SCALE GENOMIC DNA]</scope>
    <source>
        <strain evidence="2 3">DC23W</strain>
    </source>
</reference>